<dbReference type="EMBL" id="JACHIN010000024">
    <property type="protein sequence ID" value="MBB5084569.1"/>
    <property type="molecule type" value="Genomic_DNA"/>
</dbReference>
<evidence type="ECO:0000256" key="1">
    <source>
        <dbReference type="SAM" id="MobiDB-lite"/>
    </source>
</evidence>
<feature type="region of interest" description="Disordered" evidence="1">
    <location>
        <begin position="1"/>
        <end position="27"/>
    </location>
</feature>
<dbReference type="Proteomes" id="UP000568380">
    <property type="component" value="Unassembled WGS sequence"/>
</dbReference>
<keyword evidence="3" id="KW-1185">Reference proteome</keyword>
<accession>A0A7W8AE95</accession>
<comment type="caution">
    <text evidence="2">The sequence shown here is derived from an EMBL/GenBank/DDBJ whole genome shotgun (WGS) entry which is preliminary data.</text>
</comment>
<gene>
    <name evidence="2" type="ORF">HNR40_010078</name>
</gene>
<organism evidence="2 3">
    <name type="scientific">Nonomuraea endophytica</name>
    <dbReference type="NCBI Taxonomy" id="714136"/>
    <lineage>
        <taxon>Bacteria</taxon>
        <taxon>Bacillati</taxon>
        <taxon>Actinomycetota</taxon>
        <taxon>Actinomycetes</taxon>
        <taxon>Streptosporangiales</taxon>
        <taxon>Streptosporangiaceae</taxon>
        <taxon>Nonomuraea</taxon>
    </lineage>
</organism>
<reference evidence="2 3" key="1">
    <citation type="submission" date="2020-08" db="EMBL/GenBank/DDBJ databases">
        <title>Genomic Encyclopedia of Type Strains, Phase IV (KMG-IV): sequencing the most valuable type-strain genomes for metagenomic binning, comparative biology and taxonomic classification.</title>
        <authorList>
            <person name="Goeker M."/>
        </authorList>
    </citation>
    <scope>NUCLEOTIDE SEQUENCE [LARGE SCALE GENOMIC DNA]</scope>
    <source>
        <strain evidence="2 3">DSM 45385</strain>
    </source>
</reference>
<sequence>MHDDDEPRRPYQHPYQNPDETPTDGMPALSAATARTVHRLRHIRQVSDLAINVIDQALERAS</sequence>
<protein>
    <submittedName>
        <fullName evidence="2">Uncharacterized protein</fullName>
    </submittedName>
</protein>
<evidence type="ECO:0000313" key="3">
    <source>
        <dbReference type="Proteomes" id="UP000568380"/>
    </source>
</evidence>
<name>A0A7W8AE95_9ACTN</name>
<evidence type="ECO:0000313" key="2">
    <source>
        <dbReference type="EMBL" id="MBB5084569.1"/>
    </source>
</evidence>
<proteinExistence type="predicted"/>
<dbReference type="AlphaFoldDB" id="A0A7W8AE95"/>
<dbReference type="RefSeq" id="WP_184974744.1">
    <property type="nucleotide sequence ID" value="NZ_JACHIN010000024.1"/>
</dbReference>